<evidence type="ECO:0000313" key="2">
    <source>
        <dbReference type="Proteomes" id="UP001151760"/>
    </source>
</evidence>
<keyword evidence="2" id="KW-1185">Reference proteome</keyword>
<accession>A0ABQ5E8G6</accession>
<evidence type="ECO:0000313" key="1">
    <source>
        <dbReference type="EMBL" id="GJT47170.1"/>
    </source>
</evidence>
<organism evidence="1 2">
    <name type="scientific">Tanacetum coccineum</name>
    <dbReference type="NCBI Taxonomy" id="301880"/>
    <lineage>
        <taxon>Eukaryota</taxon>
        <taxon>Viridiplantae</taxon>
        <taxon>Streptophyta</taxon>
        <taxon>Embryophyta</taxon>
        <taxon>Tracheophyta</taxon>
        <taxon>Spermatophyta</taxon>
        <taxon>Magnoliopsida</taxon>
        <taxon>eudicotyledons</taxon>
        <taxon>Gunneridae</taxon>
        <taxon>Pentapetalae</taxon>
        <taxon>asterids</taxon>
        <taxon>campanulids</taxon>
        <taxon>Asterales</taxon>
        <taxon>Asteraceae</taxon>
        <taxon>Asteroideae</taxon>
        <taxon>Anthemideae</taxon>
        <taxon>Anthemidinae</taxon>
        <taxon>Tanacetum</taxon>
    </lineage>
</organism>
<dbReference type="EMBL" id="BQNB010016045">
    <property type="protein sequence ID" value="GJT47170.1"/>
    <property type="molecule type" value="Genomic_DNA"/>
</dbReference>
<sequence>MTFWINSMTLSLDEDSKDHFSDVSSSVECTTLVAERLDPAKLNKLHSMSTSAPSPFLFLDAVPNSSSYPALCLEGFLSEQNCLDGLTGVDVVACYGKSTLCCKVSSRCTFLWGFLCIP</sequence>
<proteinExistence type="predicted"/>
<comment type="caution">
    <text evidence="1">The sequence shown here is derived from an EMBL/GenBank/DDBJ whole genome shotgun (WGS) entry which is preliminary data.</text>
</comment>
<name>A0ABQ5E8G6_9ASTR</name>
<dbReference type="Proteomes" id="UP001151760">
    <property type="component" value="Unassembled WGS sequence"/>
</dbReference>
<reference evidence="1" key="2">
    <citation type="submission" date="2022-01" db="EMBL/GenBank/DDBJ databases">
        <authorList>
            <person name="Yamashiro T."/>
            <person name="Shiraishi A."/>
            <person name="Satake H."/>
            <person name="Nakayama K."/>
        </authorList>
    </citation>
    <scope>NUCLEOTIDE SEQUENCE</scope>
</reference>
<protein>
    <submittedName>
        <fullName evidence="1">Uncharacterized protein</fullName>
    </submittedName>
</protein>
<gene>
    <name evidence="1" type="ORF">Tco_0955885</name>
</gene>
<reference evidence="1" key="1">
    <citation type="journal article" date="2022" name="Int. J. Mol. Sci.">
        <title>Draft Genome of Tanacetum Coccineum: Genomic Comparison of Closely Related Tanacetum-Family Plants.</title>
        <authorList>
            <person name="Yamashiro T."/>
            <person name="Shiraishi A."/>
            <person name="Nakayama K."/>
            <person name="Satake H."/>
        </authorList>
    </citation>
    <scope>NUCLEOTIDE SEQUENCE</scope>
</reference>